<feature type="compositionally biased region" description="Low complexity" evidence="1">
    <location>
        <begin position="138"/>
        <end position="159"/>
    </location>
</feature>
<dbReference type="SMART" id="SM01017">
    <property type="entry name" value="Arrestin_C"/>
    <property type="match status" value="1"/>
</dbReference>
<organism evidence="3 4">
    <name type="scientific">Paragonimus westermani</name>
    <dbReference type="NCBI Taxonomy" id="34504"/>
    <lineage>
        <taxon>Eukaryota</taxon>
        <taxon>Metazoa</taxon>
        <taxon>Spiralia</taxon>
        <taxon>Lophotrochozoa</taxon>
        <taxon>Platyhelminthes</taxon>
        <taxon>Trematoda</taxon>
        <taxon>Digenea</taxon>
        <taxon>Plagiorchiida</taxon>
        <taxon>Troglotremata</taxon>
        <taxon>Troglotrematidae</taxon>
        <taxon>Paragonimus</taxon>
    </lineage>
</organism>
<feature type="region of interest" description="Disordered" evidence="1">
    <location>
        <begin position="111"/>
        <end position="192"/>
    </location>
</feature>
<keyword evidence="4" id="KW-1185">Reference proteome</keyword>
<dbReference type="InterPro" id="IPR000477">
    <property type="entry name" value="RT_dom"/>
</dbReference>
<gene>
    <name evidence="3" type="ORF">DEA37_0014600</name>
</gene>
<dbReference type="Gene3D" id="2.60.40.640">
    <property type="match status" value="2"/>
</dbReference>
<name>A0A5J4NX01_9TREM</name>
<proteinExistence type="predicted"/>
<dbReference type="PANTHER" id="PTHR21301">
    <property type="entry name" value="REVERSE TRANSCRIPTASE"/>
    <property type="match status" value="1"/>
</dbReference>
<evidence type="ECO:0000259" key="2">
    <source>
        <dbReference type="PROSITE" id="PS50878"/>
    </source>
</evidence>
<evidence type="ECO:0000256" key="1">
    <source>
        <dbReference type="SAM" id="MobiDB-lite"/>
    </source>
</evidence>
<feature type="domain" description="Reverse transcriptase" evidence="2">
    <location>
        <begin position="544"/>
        <end position="717"/>
    </location>
</feature>
<dbReference type="InterPro" id="IPR014756">
    <property type="entry name" value="Ig_E-set"/>
</dbReference>
<dbReference type="AlphaFoldDB" id="A0A5J4NX01"/>
<feature type="compositionally biased region" description="Basic and acidic residues" evidence="1">
    <location>
        <begin position="365"/>
        <end position="375"/>
    </location>
</feature>
<dbReference type="Pfam" id="PF00078">
    <property type="entry name" value="RVT_1"/>
    <property type="match status" value="1"/>
</dbReference>
<feature type="compositionally biased region" description="Polar residues" evidence="1">
    <location>
        <begin position="160"/>
        <end position="183"/>
    </location>
</feature>
<comment type="caution">
    <text evidence="3">The sequence shown here is derived from an EMBL/GenBank/DDBJ whole genome shotgun (WGS) entry which is preliminary data.</text>
</comment>
<dbReference type="PROSITE" id="PS50878">
    <property type="entry name" value="RT_POL"/>
    <property type="match status" value="1"/>
</dbReference>
<dbReference type="EMBL" id="QNGE01000547">
    <property type="protein sequence ID" value="KAA3680051.1"/>
    <property type="molecule type" value="Genomic_DNA"/>
</dbReference>
<dbReference type="SUPFAM" id="SSF81296">
    <property type="entry name" value="E set domains"/>
    <property type="match status" value="1"/>
</dbReference>
<feature type="region of interest" description="Disordered" evidence="1">
    <location>
        <begin position="323"/>
        <end position="398"/>
    </location>
</feature>
<reference evidence="3 4" key="1">
    <citation type="journal article" date="2019" name="Gigascience">
        <title>Whole-genome sequence of the oriental lung fluke Paragonimus westermani.</title>
        <authorList>
            <person name="Oey H."/>
            <person name="Zakrzewski M."/>
            <person name="Narain K."/>
            <person name="Devi K.R."/>
            <person name="Agatsuma T."/>
            <person name="Nawaratna S."/>
            <person name="Gobert G.N."/>
            <person name="Jones M.K."/>
            <person name="Ragan M.A."/>
            <person name="McManus D.P."/>
            <person name="Krause L."/>
        </authorList>
    </citation>
    <scope>NUCLEOTIDE SEQUENCE [LARGE SCALE GENOMIC DNA]</scope>
    <source>
        <strain evidence="3 4">IND2009</strain>
    </source>
</reference>
<feature type="compositionally biased region" description="Polar residues" evidence="1">
    <location>
        <begin position="328"/>
        <end position="344"/>
    </location>
</feature>
<dbReference type="InterPro" id="IPR014752">
    <property type="entry name" value="Arrestin-like_C"/>
</dbReference>
<protein>
    <recommendedName>
        <fullName evidence="2">Reverse transcriptase domain-containing protein</fullName>
    </recommendedName>
</protein>
<dbReference type="PANTHER" id="PTHR21301:SF10">
    <property type="entry name" value="REVERSE TRANSCRIPTASE DOMAIN-CONTAINING PROTEIN"/>
    <property type="match status" value="1"/>
</dbReference>
<dbReference type="InterPro" id="IPR011022">
    <property type="entry name" value="Arrestin_C-like"/>
</dbReference>
<feature type="compositionally biased region" description="Polar residues" evidence="1">
    <location>
        <begin position="112"/>
        <end position="128"/>
    </location>
</feature>
<evidence type="ECO:0000313" key="3">
    <source>
        <dbReference type="EMBL" id="KAA3680051.1"/>
    </source>
</evidence>
<accession>A0A5J4NX01</accession>
<evidence type="ECO:0000313" key="4">
    <source>
        <dbReference type="Proteomes" id="UP000324629"/>
    </source>
</evidence>
<dbReference type="Proteomes" id="UP000324629">
    <property type="component" value="Unassembled WGS sequence"/>
</dbReference>
<sequence length="717" mass="79870">MTTHPFPDLFEEDSAMVDLRINDRVTLHKEFIIPGRCASPNGSILCDMSVNKTGFVPGESITPQVYVTNHSSRAIQTVHLTFAQAVLLQISEEQQHTEVLRLFAARLKARPSNPNAINSNDMELSVQASRRPHGDDNPSLFSSSLSPSVVSSSSSSSSSCIASSNKPDGLQFQRSTVHQSSSTKKFHPRTATVGVKSVRTENQVVVAAHGGSGYFEDVIHVPPLPATGLAGRQQMIRIDYMLILRLRLLGDEEGKFDQKMQIPITIGSDPTRETSFTNCTEVVPCYALFNYASGEVIEYDPSKQLQAGSKRFHLSPVYRYFKPRTAQGRPNSDQSGQQSLTRSRVCSPPIHHSHARVNPVKKTVHKDGHPTQVRDHSKKSGRCTPVLNNPHATDHTYSPLKPAFSRDKVTPTHPEQVHCKTESPCRSPPILLLARQRFYDDGAQSFDRSVSASFRPSICPSVSQSVTHSFPYLNTSSISSTTLPNRPSTLNLSLSSSTYFTHSTLPLLLPYGPHSLTHPSLLPVCFLTLIDLYLPSASYRAQLQSVRPTDTLADHYSTPVKQNFQKYSIKDSFELISDLDKITLVNELMCYIDVQSLFVNAPLHETIDYICELVEMSYTSLPLPADILKETLLLCTENVSFRFLEQSYRQIDGVAMGSPLGPILADFFVLKIEQQLATEIENLSYYKRYVDGTLLFSRSKQMIDNLVQRLNSCHPNL</sequence>